<feature type="region of interest" description="Disordered" evidence="6">
    <location>
        <begin position="291"/>
        <end position="342"/>
    </location>
</feature>
<dbReference type="InterPro" id="IPR013761">
    <property type="entry name" value="SAM/pointed_sf"/>
</dbReference>
<protein>
    <recommendedName>
        <fullName evidence="4 5">Exocyst complex component 7</fullName>
    </recommendedName>
    <alternativeName>
        <fullName evidence="5">Exocyst complex component Exo70</fullName>
    </alternativeName>
</protein>
<dbReference type="GO" id="GO:0000145">
    <property type="term" value="C:exocyst"/>
    <property type="evidence" value="ECO:0007669"/>
    <property type="project" value="InterPro"/>
</dbReference>
<sequence length="849" mass="97456">MNNLDSSLQAHNKLEKETTNLVLLKDRVDKYHDLSTQMSSILTIFEKRLGNLEQTILPVYQETEQLQKRQQNLEATLNCLENVLSHYDVSQEVCQLIHQGPIEGNIGTFLDALAKLRAAMDYFLHNNSQSVELENVTSLFNNGCEGLNQHYSMLLKKHSAPLKPVELLDLIYIEDDSSSDEFTSFRQLSQSTREELFTISHWLEQNMREYTHIYATERGEVVLRSLQLLKDHQKSSSWGTEALFFQFYLSDFIHVRCSTPIVGKLRSPNLSPIRKDKRLKSPASPMIFAKQMHKASQQSEKSAANPVKNSGLDDDSNSSLNNFLDDSSANNMETSLTQESRRRSIQAANHSYVLNHATNVKEVLLLVGLETYLDKFEDSHIDLLELVSMKRADLKNIGRPRHSGRQNEPKKNTSARLQQIFEKKANKLYLRATQTIEQSTGFSIKKASSHTDHLTSEDLLDGDQELDKYLVMLLGLQRLLNWERAIMRDIIPQSKHNEVFARLAYNAIDLVVKDADAITQRILRCISRKEWTSALGIFSALKRVILLQPDIERTYDAAQREQLTKVLNKLQQTGAKALEHFLDVVKGESSTNIVGQSNVPKDATVHELTSNTIWFLEHLYEHFDVIGSILAQDVLYSTQLDTILMKKALPGEERNKALLAIYIKKALAELNLSIMNKCEQYNDQATKHLFRLNNIHYILKSLQRSNLIDLVTLAEPDCEHSYLEMIRELKTSYQKTWSKMLSGIYSLEELPKPVAGKVKDKDRSVLKERFSNFNKDFEEACKIQRGISIPDVILREGIKRDNVEHILPNYNRFFEMYAGVQFSKNPDKYVKYRPHEINAMLSKLFDDSA</sequence>
<reference evidence="8 9" key="1">
    <citation type="journal article" date="2019" name="J. Hered.">
        <title>An Improved Genome Assembly for Drosophila navojoa, the Basal Species in the mojavensis Cluster.</title>
        <authorList>
            <person name="Vanderlinde T."/>
            <person name="Dupim E.G."/>
            <person name="Nazario-Yepiz N.O."/>
            <person name="Carvalho A.B."/>
        </authorList>
    </citation>
    <scope>NUCLEOTIDE SEQUENCE [LARGE SCALE GENOMIC DNA]</scope>
    <source>
        <strain evidence="8">Navoj_Jal97</strain>
        <tissue evidence="8">Whole organism</tissue>
    </source>
</reference>
<dbReference type="GO" id="GO:0005546">
    <property type="term" value="F:phosphatidylinositol-4,5-bisphosphate binding"/>
    <property type="evidence" value="ECO:0007669"/>
    <property type="project" value="InterPro"/>
</dbReference>
<dbReference type="Pfam" id="PF03081">
    <property type="entry name" value="Exo70_C"/>
    <property type="match status" value="1"/>
</dbReference>
<evidence type="ECO:0000256" key="1">
    <source>
        <dbReference type="ARBA" id="ARBA00006756"/>
    </source>
</evidence>
<dbReference type="STRING" id="7232.A0A484BVL0"/>
<dbReference type="Pfam" id="PF20669">
    <property type="entry name" value="Exo70_N"/>
    <property type="match status" value="1"/>
</dbReference>
<dbReference type="GO" id="GO:0015031">
    <property type="term" value="P:protein transport"/>
    <property type="evidence" value="ECO:0007669"/>
    <property type="project" value="UniProtKB-KW"/>
</dbReference>
<evidence type="ECO:0000256" key="5">
    <source>
        <dbReference type="RuleBase" id="RU365026"/>
    </source>
</evidence>
<evidence type="ECO:0000256" key="2">
    <source>
        <dbReference type="ARBA" id="ARBA00022448"/>
    </source>
</evidence>
<dbReference type="FunFam" id="1.20.1280.170:FF:000005">
    <property type="entry name" value="Exocyst complex component 7"/>
    <property type="match status" value="1"/>
</dbReference>
<proteinExistence type="inferred from homology"/>
<accession>A0A484BVL0</accession>
<keyword evidence="9" id="KW-1185">Reference proteome</keyword>
<evidence type="ECO:0000313" key="8">
    <source>
        <dbReference type="EMBL" id="TDG52869.1"/>
    </source>
</evidence>
<evidence type="ECO:0000313" key="9">
    <source>
        <dbReference type="Proteomes" id="UP000295192"/>
    </source>
</evidence>
<evidence type="ECO:0000259" key="7">
    <source>
        <dbReference type="Pfam" id="PF03081"/>
    </source>
</evidence>
<keyword evidence="5" id="KW-0653">Protein transport</keyword>
<dbReference type="InterPro" id="IPR016159">
    <property type="entry name" value="Cullin_repeat-like_dom_sf"/>
</dbReference>
<dbReference type="OrthoDB" id="539213at2759"/>
<dbReference type="SUPFAM" id="SSF47769">
    <property type="entry name" value="SAM/Pointed domain"/>
    <property type="match status" value="1"/>
</dbReference>
<dbReference type="AlphaFoldDB" id="A0A484BVL0"/>
<feature type="compositionally biased region" description="Low complexity" evidence="6">
    <location>
        <begin position="317"/>
        <end position="331"/>
    </location>
</feature>
<dbReference type="SUPFAM" id="SSF74788">
    <property type="entry name" value="Cullin repeat-like"/>
    <property type="match status" value="1"/>
</dbReference>
<comment type="caution">
    <text evidence="8">The sequence shown here is derived from an EMBL/GenBank/DDBJ whole genome shotgun (WGS) entry which is preliminary data.</text>
</comment>
<comment type="function">
    <text evidence="5">Component of the exocyst complex involved in the docking of exocytic vesicles with fusion sites on the plasma membrane.</text>
</comment>
<dbReference type="EMBL" id="LSRL02000002">
    <property type="protein sequence ID" value="TDG52869.1"/>
    <property type="molecule type" value="Genomic_DNA"/>
</dbReference>
<keyword evidence="3 5" id="KW-0268">Exocytosis</keyword>
<dbReference type="InterPro" id="IPR004140">
    <property type="entry name" value="Exo70"/>
</dbReference>
<dbReference type="PANTHER" id="PTHR12542">
    <property type="entry name" value="EXOCYST COMPLEX PROTEIN EXO70"/>
    <property type="match status" value="1"/>
</dbReference>
<evidence type="ECO:0000256" key="6">
    <source>
        <dbReference type="SAM" id="MobiDB-lite"/>
    </source>
</evidence>
<evidence type="ECO:0000256" key="4">
    <source>
        <dbReference type="ARBA" id="ARBA00026169"/>
    </source>
</evidence>
<dbReference type="Proteomes" id="UP000295192">
    <property type="component" value="Unassembled WGS sequence"/>
</dbReference>
<feature type="domain" description="Exocyst complex subunit Exo70 C-terminal" evidence="7">
    <location>
        <begin position="471"/>
        <end position="842"/>
    </location>
</feature>
<organism evidence="8 9">
    <name type="scientific">Drosophila navojoa</name>
    <name type="common">Fruit fly</name>
    <dbReference type="NCBI Taxonomy" id="7232"/>
    <lineage>
        <taxon>Eukaryota</taxon>
        <taxon>Metazoa</taxon>
        <taxon>Ecdysozoa</taxon>
        <taxon>Arthropoda</taxon>
        <taxon>Hexapoda</taxon>
        <taxon>Insecta</taxon>
        <taxon>Pterygota</taxon>
        <taxon>Neoptera</taxon>
        <taxon>Endopterygota</taxon>
        <taxon>Diptera</taxon>
        <taxon>Brachycera</taxon>
        <taxon>Muscomorpha</taxon>
        <taxon>Ephydroidea</taxon>
        <taxon>Drosophilidae</taxon>
        <taxon>Drosophila</taxon>
    </lineage>
</organism>
<gene>
    <name evidence="8" type="ORF">AWZ03_000412</name>
</gene>
<dbReference type="FunFam" id="1.20.1280.170:FF:000004">
    <property type="entry name" value="Exocyst complex component 7"/>
    <property type="match status" value="1"/>
</dbReference>
<dbReference type="OMA" id="SNTIWFL"/>
<evidence type="ECO:0000256" key="3">
    <source>
        <dbReference type="ARBA" id="ARBA00022483"/>
    </source>
</evidence>
<dbReference type="GO" id="GO:0006887">
    <property type="term" value="P:exocytosis"/>
    <property type="evidence" value="ECO:0007669"/>
    <property type="project" value="UniProtKB-KW"/>
</dbReference>
<name>A0A484BVL0_DRONA</name>
<dbReference type="Gene3D" id="1.20.1280.170">
    <property type="entry name" value="Exocyst complex component Exo70"/>
    <property type="match status" value="2"/>
</dbReference>
<keyword evidence="2 5" id="KW-0813">Transport</keyword>
<comment type="similarity">
    <text evidence="1 5">Belongs to the EXO70 family.</text>
</comment>
<dbReference type="InterPro" id="IPR046364">
    <property type="entry name" value="Exo70_C"/>
</dbReference>
<dbReference type="PANTHER" id="PTHR12542:SF41">
    <property type="entry name" value="EXOCYST COMPLEX COMPONENT 7"/>
    <property type="match status" value="1"/>
</dbReference>